<dbReference type="Proteomes" id="UP000663853">
    <property type="component" value="Unassembled WGS sequence"/>
</dbReference>
<feature type="compositionally biased region" description="Basic and acidic residues" evidence="1">
    <location>
        <begin position="8"/>
        <end position="23"/>
    </location>
</feature>
<proteinExistence type="predicted"/>
<dbReference type="EMBL" id="CAJMXA010000588">
    <property type="protein sequence ID" value="CAE6436498.1"/>
    <property type="molecule type" value="Genomic_DNA"/>
</dbReference>
<organism evidence="2 3">
    <name type="scientific">Rhizoctonia solani</name>
    <dbReference type="NCBI Taxonomy" id="456999"/>
    <lineage>
        <taxon>Eukaryota</taxon>
        <taxon>Fungi</taxon>
        <taxon>Dikarya</taxon>
        <taxon>Basidiomycota</taxon>
        <taxon>Agaricomycotina</taxon>
        <taxon>Agaricomycetes</taxon>
        <taxon>Cantharellales</taxon>
        <taxon>Ceratobasidiaceae</taxon>
        <taxon>Rhizoctonia</taxon>
    </lineage>
</organism>
<protein>
    <submittedName>
        <fullName evidence="2">Uncharacterized protein</fullName>
    </submittedName>
</protein>
<accession>A0A8H3ASG5</accession>
<name>A0A8H3ASG5_9AGAM</name>
<comment type="caution">
    <text evidence="2">The sequence shown here is derived from an EMBL/GenBank/DDBJ whole genome shotgun (WGS) entry which is preliminary data.</text>
</comment>
<sequence length="251" mass="27835">MPPRKRKEVPALDPPRKRTRSETAKNAPDLSKSGEPAAKKRRVRPRMRPVPPQSPSPPVISIDTEDEGIIEAGGSSSRSNQSRSVHWSADTKPSSNSDVEEMIYNLLSSDPEPEIDELESSPEPERVPKKITLRLSSKRGNPSRETTQENNPSVNDDGITVAYESPDHLAFAIHKNGIKQRSIGVPLDIDYATFRLLVADEYQVAAHSMDLNYKSNRMAKSDSWCGLASSEDFESILQHAQSIIASDAERH</sequence>
<evidence type="ECO:0000313" key="3">
    <source>
        <dbReference type="Proteomes" id="UP000663853"/>
    </source>
</evidence>
<feature type="compositionally biased region" description="Pro residues" evidence="1">
    <location>
        <begin position="48"/>
        <end position="58"/>
    </location>
</feature>
<feature type="compositionally biased region" description="Polar residues" evidence="1">
    <location>
        <begin position="134"/>
        <end position="154"/>
    </location>
</feature>
<evidence type="ECO:0000256" key="1">
    <source>
        <dbReference type="SAM" id="MobiDB-lite"/>
    </source>
</evidence>
<feature type="non-terminal residue" evidence="2">
    <location>
        <position position="1"/>
    </location>
</feature>
<evidence type="ECO:0000313" key="2">
    <source>
        <dbReference type="EMBL" id="CAE6436498.1"/>
    </source>
</evidence>
<reference evidence="2" key="1">
    <citation type="submission" date="2021-01" db="EMBL/GenBank/DDBJ databases">
        <authorList>
            <person name="Kaushik A."/>
        </authorList>
    </citation>
    <scope>NUCLEOTIDE SEQUENCE</scope>
    <source>
        <strain evidence="2">AG6-10EEA</strain>
    </source>
</reference>
<feature type="compositionally biased region" description="Low complexity" evidence="1">
    <location>
        <begin position="75"/>
        <end position="84"/>
    </location>
</feature>
<dbReference type="AlphaFoldDB" id="A0A8H3ASG5"/>
<feature type="compositionally biased region" description="Acidic residues" evidence="1">
    <location>
        <begin position="111"/>
        <end position="122"/>
    </location>
</feature>
<feature type="region of interest" description="Disordered" evidence="1">
    <location>
        <begin position="1"/>
        <end position="157"/>
    </location>
</feature>
<gene>
    <name evidence="2" type="ORF">RDB_LOCUS30806</name>
</gene>